<name>A0AAD8LL98_BABGI</name>
<feature type="domain" description="Ribosomal protein L9" evidence="4">
    <location>
        <begin position="37"/>
        <end position="82"/>
    </location>
</feature>
<dbReference type="Pfam" id="PF01281">
    <property type="entry name" value="Ribosomal_L9_N"/>
    <property type="match status" value="1"/>
</dbReference>
<protein>
    <recommendedName>
        <fullName evidence="4">Ribosomal protein L9 domain-containing protein</fullName>
    </recommendedName>
</protein>
<dbReference type="Proteomes" id="UP001230268">
    <property type="component" value="Unassembled WGS sequence"/>
</dbReference>
<dbReference type="GO" id="GO:0005840">
    <property type="term" value="C:ribosome"/>
    <property type="evidence" value="ECO:0007669"/>
    <property type="project" value="UniProtKB-KW"/>
</dbReference>
<dbReference type="InterPro" id="IPR000244">
    <property type="entry name" value="Ribosomal_bL9"/>
</dbReference>
<accession>A0AAD8LL98</accession>
<dbReference type="Gene3D" id="3.40.5.10">
    <property type="entry name" value="Ribosomal protein L9, N-terminal domain"/>
    <property type="match status" value="1"/>
</dbReference>
<dbReference type="GO" id="GO:0006412">
    <property type="term" value="P:translation"/>
    <property type="evidence" value="ECO:0007669"/>
    <property type="project" value="InterPro"/>
</dbReference>
<evidence type="ECO:0000256" key="3">
    <source>
        <dbReference type="ARBA" id="ARBA00023274"/>
    </source>
</evidence>
<evidence type="ECO:0000313" key="6">
    <source>
        <dbReference type="Proteomes" id="UP001230268"/>
    </source>
</evidence>
<keyword evidence="6" id="KW-1185">Reference proteome</keyword>
<dbReference type="InterPro" id="IPR036935">
    <property type="entry name" value="Ribosomal_bL9_N_sf"/>
</dbReference>
<dbReference type="GO" id="GO:0003735">
    <property type="term" value="F:structural constituent of ribosome"/>
    <property type="evidence" value="ECO:0007669"/>
    <property type="project" value="InterPro"/>
</dbReference>
<dbReference type="InterPro" id="IPR020070">
    <property type="entry name" value="Ribosomal_bL9_N"/>
</dbReference>
<dbReference type="PANTHER" id="PTHR21368">
    <property type="entry name" value="50S RIBOSOMAL PROTEIN L9"/>
    <property type="match status" value="1"/>
</dbReference>
<keyword evidence="3" id="KW-0687">Ribonucleoprotein</keyword>
<comment type="caution">
    <text evidence="5">The sequence shown here is derived from an EMBL/GenBank/DDBJ whole genome shotgun (WGS) entry which is preliminary data.</text>
</comment>
<proteinExistence type="inferred from homology"/>
<keyword evidence="2" id="KW-0689">Ribosomal protein</keyword>
<dbReference type="SUPFAM" id="SSF55658">
    <property type="entry name" value="L9 N-domain-like"/>
    <property type="match status" value="1"/>
</dbReference>
<evidence type="ECO:0000313" key="5">
    <source>
        <dbReference type="EMBL" id="KAK1442884.1"/>
    </source>
</evidence>
<reference evidence="5" key="1">
    <citation type="submission" date="2023-08" db="EMBL/GenBank/DDBJ databases">
        <title>Draft sequence of the Babesia gibsoni genome.</title>
        <authorList>
            <person name="Yamagishi J.Y."/>
            <person name="Xuan X.X."/>
        </authorList>
    </citation>
    <scope>NUCLEOTIDE SEQUENCE</scope>
    <source>
        <strain evidence="5">Azabu</strain>
    </source>
</reference>
<dbReference type="GO" id="GO:1990904">
    <property type="term" value="C:ribonucleoprotein complex"/>
    <property type="evidence" value="ECO:0007669"/>
    <property type="project" value="UniProtKB-KW"/>
</dbReference>
<dbReference type="InterPro" id="IPR009027">
    <property type="entry name" value="Ribosomal_bL9/RNase_H1_N"/>
</dbReference>
<evidence type="ECO:0000256" key="2">
    <source>
        <dbReference type="ARBA" id="ARBA00022980"/>
    </source>
</evidence>
<sequence length="217" mass="24352">MSRMFLFNTLVKRFKISATRATIARRVLYPRVVDKNVDVVLLRDVAPYGRSGEIKEVSRGLANHKLIPHGLAVYATWENIDNYASDGARKYQDKDTNVSIDREKDNASGGFFGDAPPTVVASFKAKTLSKHPSCLCTPISLYSVLDSLAKSHQIDILPEHVLRVVDHESGSNCSHIAHFTHIGKYDVHVKLPLLESPDNVFIFQVELVDYKHRLVVL</sequence>
<dbReference type="EMBL" id="JAVEPI010000003">
    <property type="protein sequence ID" value="KAK1442884.1"/>
    <property type="molecule type" value="Genomic_DNA"/>
</dbReference>
<organism evidence="5 6">
    <name type="scientific">Babesia gibsoni</name>
    <dbReference type="NCBI Taxonomy" id="33632"/>
    <lineage>
        <taxon>Eukaryota</taxon>
        <taxon>Sar</taxon>
        <taxon>Alveolata</taxon>
        <taxon>Apicomplexa</taxon>
        <taxon>Aconoidasida</taxon>
        <taxon>Piroplasmida</taxon>
        <taxon>Babesiidae</taxon>
        <taxon>Babesia</taxon>
    </lineage>
</organism>
<gene>
    <name evidence="5" type="ORF">BgAZ_304020</name>
</gene>
<evidence type="ECO:0000256" key="1">
    <source>
        <dbReference type="ARBA" id="ARBA00010605"/>
    </source>
</evidence>
<comment type="similarity">
    <text evidence="1">Belongs to the bacterial ribosomal protein bL9 family.</text>
</comment>
<dbReference type="AlphaFoldDB" id="A0AAD8LL98"/>
<evidence type="ECO:0000259" key="4">
    <source>
        <dbReference type="Pfam" id="PF01281"/>
    </source>
</evidence>